<dbReference type="AlphaFoldDB" id="A0A1B0AJF3"/>
<proteinExistence type="predicted"/>
<dbReference type="EnsemblMetazoa" id="GPAI047722-RA">
    <property type="protein sequence ID" value="GPAI047722-PA"/>
    <property type="gene ID" value="GPAI047722"/>
</dbReference>
<evidence type="ECO:0000313" key="1">
    <source>
        <dbReference type="EnsemblMetazoa" id="GPAI047722-PA"/>
    </source>
</evidence>
<reference evidence="1" key="2">
    <citation type="submission" date="2020-05" db="UniProtKB">
        <authorList>
            <consortium name="EnsemblMetazoa"/>
        </authorList>
    </citation>
    <scope>IDENTIFICATION</scope>
    <source>
        <strain evidence="1">IAEA</strain>
    </source>
</reference>
<organism evidence="1 2">
    <name type="scientific">Glossina pallidipes</name>
    <name type="common">Tsetse fly</name>
    <dbReference type="NCBI Taxonomy" id="7398"/>
    <lineage>
        <taxon>Eukaryota</taxon>
        <taxon>Metazoa</taxon>
        <taxon>Ecdysozoa</taxon>
        <taxon>Arthropoda</taxon>
        <taxon>Hexapoda</taxon>
        <taxon>Insecta</taxon>
        <taxon>Pterygota</taxon>
        <taxon>Neoptera</taxon>
        <taxon>Endopterygota</taxon>
        <taxon>Diptera</taxon>
        <taxon>Brachycera</taxon>
        <taxon>Muscomorpha</taxon>
        <taxon>Hippoboscoidea</taxon>
        <taxon>Glossinidae</taxon>
        <taxon>Glossina</taxon>
    </lineage>
</organism>
<dbReference type="VEuPathDB" id="VectorBase:GPAI047722"/>
<evidence type="ECO:0000313" key="2">
    <source>
        <dbReference type="Proteomes" id="UP000092445"/>
    </source>
</evidence>
<keyword evidence="2" id="KW-1185">Reference proteome</keyword>
<sequence length="102" mass="11906">MQCVREVSKCTTVEQHNRKLMSLLHLSKKWWSSKCLLYKRLCLALLNFMLGASHNVFNFLATHFFPCTKFLAKMPVGELCFEELPDRILFISKSSNFCEQQA</sequence>
<accession>A0A1B0AJF3</accession>
<name>A0A1B0AJF3_GLOPL</name>
<protein>
    <submittedName>
        <fullName evidence="1">Uncharacterized protein</fullName>
    </submittedName>
</protein>
<dbReference type="Proteomes" id="UP000092445">
    <property type="component" value="Unassembled WGS sequence"/>
</dbReference>
<reference evidence="2" key="1">
    <citation type="submission" date="2014-03" db="EMBL/GenBank/DDBJ databases">
        <authorList>
            <person name="Aksoy S."/>
            <person name="Warren W."/>
            <person name="Wilson R.K."/>
        </authorList>
    </citation>
    <scope>NUCLEOTIDE SEQUENCE [LARGE SCALE GENOMIC DNA]</scope>
    <source>
        <strain evidence="2">IAEA</strain>
    </source>
</reference>